<proteinExistence type="predicted"/>
<dbReference type="Proteomes" id="UP000468581">
    <property type="component" value="Unassembled WGS sequence"/>
</dbReference>
<sequence length="582" mass="66963">MDLKLKKYLPFGVLSILLAYGCAEKQSQNNGGASEELNSIITSVQDHEGYDEESYPLGLFTEEHYKSEADFARGKLEELQAIATDDLKETDRISVELLKYVLQQRIDFYEFEAYLNPLLSDAGFHNSLPYMARKLTNYKQVREYLNKLNALPVFVDQHLVNLRRGLEKGVSQPKVIFKGYESTYNDHIVESAEESFYYSPFKELPVSLSEEQKDSVLTAAREAINSSVVPQFKRIKEFFETEYLPNTRDKLGVSTVPNGEAYYQNQIKRYTTLDLSPDEIHQIGLEEVARIRSEMEAIIKEVNFKGSFADFLLFLRTDKQFYPTSAEALLKEARDISKRIDAQLPRYFITLPRKPYGVAPVPTAIAPKYTTGRYIGTEKNSTEPGYYWVNTYNLSSRPLYALPSLTAHEAVPGHHLQGSLNKELGDSIPQFRKNLYISAFGEGWGLYSEYLGEEMGIYRTPYERFGKLTYEMWRACRLVVDTGIHAKNWSREQAVEFMSTNSALSLHNINTEVDRYISWPAQALSYKLGEIKIRELREKATEELGSKFDIREFHEVILEQGTVTLAILEERINNYIEKKKNE</sequence>
<comment type="caution">
    <text evidence="1">The sequence shown here is derived from an EMBL/GenBank/DDBJ whole genome shotgun (WGS) entry which is preliminary data.</text>
</comment>
<dbReference type="Pfam" id="PF05960">
    <property type="entry name" value="DUF885"/>
    <property type="match status" value="1"/>
</dbReference>
<dbReference type="InterPro" id="IPR010281">
    <property type="entry name" value="DUF885"/>
</dbReference>
<name>A0A6P0UK72_9FLAO</name>
<keyword evidence="2" id="KW-1185">Reference proteome</keyword>
<gene>
    <name evidence="1" type="ORF">GWK08_05120</name>
</gene>
<reference evidence="1 2" key="1">
    <citation type="submission" date="2020-01" db="EMBL/GenBank/DDBJ databases">
        <title>Leptobacterium flavescens.</title>
        <authorList>
            <person name="Wang G."/>
        </authorList>
    </citation>
    <scope>NUCLEOTIDE SEQUENCE [LARGE SCALE GENOMIC DNA]</scope>
    <source>
        <strain evidence="1 2">KCTC 22160</strain>
    </source>
</reference>
<dbReference type="PROSITE" id="PS51257">
    <property type="entry name" value="PROKAR_LIPOPROTEIN"/>
    <property type="match status" value="1"/>
</dbReference>
<dbReference type="PANTHER" id="PTHR33361">
    <property type="entry name" value="GLR0591 PROTEIN"/>
    <property type="match status" value="1"/>
</dbReference>
<dbReference type="RefSeq" id="WP_163605820.1">
    <property type="nucleotide sequence ID" value="NZ_JAABOO010000001.1"/>
</dbReference>
<accession>A0A6P0UK72</accession>
<evidence type="ECO:0000313" key="1">
    <source>
        <dbReference type="EMBL" id="NER12810.1"/>
    </source>
</evidence>
<dbReference type="AlphaFoldDB" id="A0A6P0UK72"/>
<evidence type="ECO:0000313" key="2">
    <source>
        <dbReference type="Proteomes" id="UP000468581"/>
    </source>
</evidence>
<organism evidence="1 2">
    <name type="scientific">Leptobacterium flavescens</name>
    <dbReference type="NCBI Taxonomy" id="472055"/>
    <lineage>
        <taxon>Bacteria</taxon>
        <taxon>Pseudomonadati</taxon>
        <taxon>Bacteroidota</taxon>
        <taxon>Flavobacteriia</taxon>
        <taxon>Flavobacteriales</taxon>
        <taxon>Flavobacteriaceae</taxon>
        <taxon>Leptobacterium</taxon>
    </lineage>
</organism>
<dbReference type="EMBL" id="JAABOO010000001">
    <property type="protein sequence ID" value="NER12810.1"/>
    <property type="molecule type" value="Genomic_DNA"/>
</dbReference>
<protein>
    <submittedName>
        <fullName evidence="1">DUF885 family protein</fullName>
    </submittedName>
</protein>
<dbReference type="PANTHER" id="PTHR33361:SF2">
    <property type="entry name" value="DUF885 DOMAIN-CONTAINING PROTEIN"/>
    <property type="match status" value="1"/>
</dbReference>